<feature type="binding site" evidence="28">
    <location>
        <position position="978"/>
    </location>
    <ligand>
        <name>Mn(2+)</name>
        <dbReference type="ChEBI" id="CHEBI:29035"/>
    </ligand>
</feature>
<dbReference type="GO" id="GO:0009901">
    <property type="term" value="P:anther dehiscence"/>
    <property type="evidence" value="ECO:0007669"/>
    <property type="project" value="UniProtKB-ARBA"/>
</dbReference>
<evidence type="ECO:0000256" key="6">
    <source>
        <dbReference type="ARBA" id="ARBA00008834"/>
    </source>
</evidence>
<evidence type="ECO:0000256" key="26">
    <source>
        <dbReference type="PIRSR" id="PIRSR605150-1"/>
    </source>
</evidence>
<dbReference type="Pfam" id="PF00295">
    <property type="entry name" value="Glyco_hydro_28"/>
    <property type="match status" value="1"/>
</dbReference>
<keyword evidence="16 31" id="KW-0378">Hydrolase</keyword>
<evidence type="ECO:0000313" key="36">
    <source>
        <dbReference type="Proteomes" id="UP000187203"/>
    </source>
</evidence>
<feature type="active site" evidence="26">
    <location>
        <position position="812"/>
    </location>
</feature>
<feature type="transmembrane region" description="Helical" evidence="30">
    <location>
        <begin position="1347"/>
        <end position="1367"/>
    </location>
</feature>
<dbReference type="InterPro" id="IPR006626">
    <property type="entry name" value="PbH1"/>
</dbReference>
<dbReference type="Gene3D" id="2.160.20.10">
    <property type="entry name" value="Single-stranded right-handed beta-helix, Pectin lyase-like"/>
    <property type="match status" value="1"/>
</dbReference>
<keyword evidence="36" id="KW-1185">Reference proteome</keyword>
<dbReference type="GO" id="GO:0008270">
    <property type="term" value="F:zinc ion binding"/>
    <property type="evidence" value="ECO:0007669"/>
    <property type="project" value="UniProtKB-KW"/>
</dbReference>
<evidence type="ECO:0000256" key="2">
    <source>
        <dbReference type="ARBA" id="ARBA00004191"/>
    </source>
</evidence>
<keyword evidence="20 30" id="KW-0472">Membrane</keyword>
<dbReference type="Gene3D" id="3.90.550.10">
    <property type="entry name" value="Spore Coat Polysaccharide Biosynthesis Protein SpsA, Chain A"/>
    <property type="match status" value="1"/>
</dbReference>
<dbReference type="Proteomes" id="UP000187203">
    <property type="component" value="Unassembled WGS sequence"/>
</dbReference>
<dbReference type="FunFam" id="2.160.20.10:FF:000028">
    <property type="entry name" value="Polygalacturonase QRT2"/>
    <property type="match status" value="1"/>
</dbReference>
<keyword evidence="11 30" id="KW-0808">Transferase</keyword>
<evidence type="ECO:0000256" key="10">
    <source>
        <dbReference type="ARBA" id="ARBA00022676"/>
    </source>
</evidence>
<feature type="compositionally biased region" description="Basic residues" evidence="32">
    <location>
        <begin position="1082"/>
        <end position="1100"/>
    </location>
</feature>
<dbReference type="FunFam" id="3.90.550.10:FF:000009">
    <property type="entry name" value="Cellulose synthase"/>
    <property type="match status" value="1"/>
</dbReference>
<evidence type="ECO:0000256" key="3">
    <source>
        <dbReference type="ARBA" id="ARBA00004651"/>
    </source>
</evidence>
<feature type="transmembrane region" description="Helical" evidence="30">
    <location>
        <begin position="1460"/>
        <end position="1480"/>
    </location>
</feature>
<evidence type="ECO:0000256" key="27">
    <source>
        <dbReference type="PIRSR" id="PIRSR605150-2"/>
    </source>
</evidence>
<dbReference type="InterPro" id="IPR011050">
    <property type="entry name" value="Pectin_lyase_fold/virulence"/>
</dbReference>
<feature type="binding site" evidence="27">
    <location>
        <position position="953"/>
    </location>
    <ligand>
        <name>UDP-alpha-D-glucose</name>
        <dbReference type="ChEBI" id="CHEBI:58885"/>
    </ligand>
</feature>
<dbReference type="GO" id="GO:0009830">
    <property type="term" value="P:cell wall modification involved in abscission"/>
    <property type="evidence" value="ECO:0007669"/>
    <property type="project" value="UniProtKB-ARBA"/>
</dbReference>
<dbReference type="EMBL" id="AWUE01019793">
    <property type="protein sequence ID" value="OMO71473.1"/>
    <property type="molecule type" value="Genomic_DNA"/>
</dbReference>
<dbReference type="PROSITE" id="PS00502">
    <property type="entry name" value="POLYGALACTURONASE"/>
    <property type="match status" value="1"/>
</dbReference>
<comment type="similarity">
    <text evidence="5 30">Belongs to the glycosyltransferase 2 family. Plant cellulose synthase subfamily.</text>
</comment>
<evidence type="ECO:0000256" key="31">
    <source>
        <dbReference type="RuleBase" id="RU361169"/>
    </source>
</evidence>
<keyword evidence="9" id="KW-0964">Secreted</keyword>
<feature type="transmembrane region" description="Helical" evidence="30">
    <location>
        <begin position="717"/>
        <end position="737"/>
    </location>
</feature>
<dbReference type="InterPro" id="IPR005150">
    <property type="entry name" value="Cellulose_synth"/>
</dbReference>
<keyword evidence="19 30" id="KW-1133">Transmembrane helix</keyword>
<dbReference type="Pfam" id="PF03552">
    <property type="entry name" value="Cellulose_synt"/>
    <property type="match status" value="1"/>
</dbReference>
<comment type="subcellular location">
    <subcellularLocation>
        <location evidence="3 30">Cell membrane</location>
        <topology evidence="3 30">Multi-pass membrane protein</topology>
    </subcellularLocation>
    <subcellularLocation>
        <location evidence="2">Secreted</location>
        <location evidence="2">Cell wall</location>
    </subcellularLocation>
</comment>
<evidence type="ECO:0000256" key="29">
    <source>
        <dbReference type="PROSITE-ProRule" id="PRU10052"/>
    </source>
</evidence>
<feature type="domain" description="Cellulose synthase RING-type zinc finger" evidence="34">
    <location>
        <begin position="445"/>
        <end position="515"/>
    </location>
</feature>
<keyword evidence="13 30" id="KW-0479">Metal-binding</keyword>
<evidence type="ECO:0000256" key="8">
    <source>
        <dbReference type="ARBA" id="ARBA00022512"/>
    </source>
</evidence>
<keyword evidence="7 30" id="KW-1003">Cell membrane</keyword>
<keyword evidence="12 30" id="KW-0812">Transmembrane</keyword>
<evidence type="ECO:0000256" key="21">
    <source>
        <dbReference type="ARBA" id="ARBA00023211"/>
    </source>
</evidence>
<comment type="pathway">
    <text evidence="4 30">Glycan metabolism; plant cellulose biosynthesis.</text>
</comment>
<feature type="compositionally biased region" description="Polar residues" evidence="32">
    <location>
        <begin position="520"/>
        <end position="531"/>
    </location>
</feature>
<evidence type="ECO:0000256" key="1">
    <source>
        <dbReference type="ARBA" id="ARBA00001936"/>
    </source>
</evidence>
<feature type="binding site" evidence="27">
    <location>
        <position position="783"/>
    </location>
    <ligand>
        <name>UDP-alpha-D-glucose</name>
        <dbReference type="ChEBI" id="CHEBI:58885"/>
    </ligand>
</feature>
<accession>A0A1R3HMF2</accession>
<keyword evidence="8" id="KW-0134">Cell wall</keyword>
<evidence type="ECO:0000256" key="18">
    <source>
        <dbReference type="ARBA" id="ARBA00022916"/>
    </source>
</evidence>
<protein>
    <recommendedName>
        <fullName evidence="30">Cellulose synthase</fullName>
        <ecNumber evidence="30">2.4.1.12</ecNumber>
        <ecNumber evidence="31">3.2.1.-</ecNumber>
    </recommendedName>
</protein>
<feature type="binding site" evidence="28">
    <location>
        <position position="954"/>
    </location>
    <ligand>
        <name>Mn(2+)</name>
        <dbReference type="ChEBI" id="CHEBI:29035"/>
    </ligand>
</feature>
<keyword evidence="22 31" id="KW-0326">Glycosidase</keyword>
<evidence type="ECO:0000256" key="23">
    <source>
        <dbReference type="ARBA" id="ARBA00023316"/>
    </source>
</evidence>
<evidence type="ECO:0000256" key="13">
    <source>
        <dbReference type="ARBA" id="ARBA00022723"/>
    </source>
</evidence>
<evidence type="ECO:0000256" key="5">
    <source>
        <dbReference type="ARBA" id="ARBA00007548"/>
    </source>
</evidence>
<comment type="caution">
    <text evidence="35">The sequence shown here is derived from an EMBL/GenBank/DDBJ whole genome shotgun (WGS) entry which is preliminary data.</text>
</comment>
<feature type="transmembrane region" description="Helical" evidence="30">
    <location>
        <begin position="1397"/>
        <end position="1420"/>
    </location>
</feature>
<evidence type="ECO:0000256" key="4">
    <source>
        <dbReference type="ARBA" id="ARBA00004768"/>
    </source>
</evidence>
<dbReference type="UniPathway" id="UPA00695"/>
<evidence type="ECO:0000259" key="34">
    <source>
        <dbReference type="Pfam" id="PF14569"/>
    </source>
</evidence>
<evidence type="ECO:0000313" key="35">
    <source>
        <dbReference type="EMBL" id="OMO71473.1"/>
    </source>
</evidence>
<evidence type="ECO:0000256" key="33">
    <source>
        <dbReference type="SAM" id="SignalP"/>
    </source>
</evidence>
<feature type="signal peptide" evidence="33">
    <location>
        <begin position="1"/>
        <end position="28"/>
    </location>
</feature>
<evidence type="ECO:0000256" key="22">
    <source>
        <dbReference type="ARBA" id="ARBA00023295"/>
    </source>
</evidence>
<organism evidence="35 36">
    <name type="scientific">Corchorus olitorius</name>
    <dbReference type="NCBI Taxonomy" id="93759"/>
    <lineage>
        <taxon>Eukaryota</taxon>
        <taxon>Viridiplantae</taxon>
        <taxon>Streptophyta</taxon>
        <taxon>Embryophyta</taxon>
        <taxon>Tracheophyta</taxon>
        <taxon>Spermatophyta</taxon>
        <taxon>Magnoliopsida</taxon>
        <taxon>eudicotyledons</taxon>
        <taxon>Gunneridae</taxon>
        <taxon>Pentapetalae</taxon>
        <taxon>rosids</taxon>
        <taxon>malvids</taxon>
        <taxon>Malvales</taxon>
        <taxon>Malvaceae</taxon>
        <taxon>Grewioideae</taxon>
        <taxon>Apeibeae</taxon>
        <taxon>Corchorus</taxon>
    </lineage>
</organism>
<dbReference type="SUPFAM" id="SSF53448">
    <property type="entry name" value="Nucleotide-diphospho-sugar transferases"/>
    <property type="match status" value="1"/>
</dbReference>
<evidence type="ECO:0000256" key="24">
    <source>
        <dbReference type="ARBA" id="ARBA00034074"/>
    </source>
</evidence>
<dbReference type="GO" id="GO:0005886">
    <property type="term" value="C:plasma membrane"/>
    <property type="evidence" value="ECO:0007669"/>
    <property type="project" value="UniProtKB-SubCell"/>
</dbReference>
<dbReference type="InterPro" id="IPR012334">
    <property type="entry name" value="Pectin_lyas_fold"/>
</dbReference>
<keyword evidence="10 30" id="KW-0328">Glycosyltransferase</keyword>
<proteinExistence type="inferred from homology"/>
<keyword evidence="18 30" id="KW-0135">Cellulose biosynthesis</keyword>
<dbReference type="SMART" id="SM00710">
    <property type="entry name" value="PbH1"/>
    <property type="match status" value="6"/>
</dbReference>
<dbReference type="InterPro" id="IPR000743">
    <property type="entry name" value="Glyco_hydro_28"/>
</dbReference>
<evidence type="ECO:0000256" key="12">
    <source>
        <dbReference type="ARBA" id="ARBA00022692"/>
    </source>
</evidence>
<gene>
    <name evidence="35" type="ORF">COLO4_28227</name>
</gene>
<evidence type="ECO:0000256" key="14">
    <source>
        <dbReference type="ARBA" id="ARBA00022729"/>
    </source>
</evidence>
<evidence type="ECO:0000256" key="28">
    <source>
        <dbReference type="PIRSR" id="PIRSR605150-3"/>
    </source>
</evidence>
<dbReference type="InterPro" id="IPR027934">
    <property type="entry name" value="CES_Znf_RING"/>
</dbReference>
<dbReference type="GO" id="GO:0030244">
    <property type="term" value="P:cellulose biosynthetic process"/>
    <property type="evidence" value="ECO:0007669"/>
    <property type="project" value="UniProtKB-KW"/>
</dbReference>
<comment type="catalytic activity">
    <reaction evidence="24">
        <text>(1,4-alpha-D-galacturonosyl)n+m + H2O = (1,4-alpha-D-galacturonosyl)n + (1,4-alpha-D-galacturonosyl)m.</text>
        <dbReference type="EC" id="3.2.1.15"/>
    </reaction>
</comment>
<feature type="transmembrane region" description="Helical" evidence="30">
    <location>
        <begin position="1277"/>
        <end position="1297"/>
    </location>
</feature>
<evidence type="ECO:0000256" key="20">
    <source>
        <dbReference type="ARBA" id="ARBA00023136"/>
    </source>
</evidence>
<feature type="chain" id="PRO_5012074025" description="Cellulose synthase" evidence="33">
    <location>
        <begin position="29"/>
        <end position="1499"/>
    </location>
</feature>
<feature type="region of interest" description="Disordered" evidence="32">
    <location>
        <begin position="517"/>
        <end position="538"/>
    </location>
</feature>
<comment type="cofactor">
    <cofactor evidence="1">
        <name>Mn(2+)</name>
        <dbReference type="ChEBI" id="CHEBI:29035"/>
    </cofactor>
</comment>
<reference evidence="36" key="1">
    <citation type="submission" date="2013-09" db="EMBL/GenBank/DDBJ databases">
        <title>Corchorus olitorius genome sequencing.</title>
        <authorList>
            <person name="Alam M."/>
            <person name="Haque M.S."/>
            <person name="Islam M.S."/>
            <person name="Emdad E.M."/>
            <person name="Islam M.M."/>
            <person name="Ahmed B."/>
            <person name="Halim A."/>
            <person name="Hossen Q.M.M."/>
            <person name="Hossain M.Z."/>
            <person name="Ahmed R."/>
            <person name="Khan M.M."/>
            <person name="Islam R."/>
            <person name="Rashid M.M."/>
            <person name="Khan S.A."/>
            <person name="Rahman M.S."/>
            <person name="Alam M."/>
            <person name="Yahiya A.S."/>
            <person name="Khan M.S."/>
            <person name="Azam M.S."/>
            <person name="Haque T."/>
            <person name="Lashkar M.Z.H."/>
            <person name="Akhand A.I."/>
            <person name="Morshed G."/>
            <person name="Roy S."/>
            <person name="Uddin K.S."/>
            <person name="Rabeya T."/>
            <person name="Hossain A.S."/>
            <person name="Chowdhury A."/>
            <person name="Snigdha A.R."/>
            <person name="Mortoza M.S."/>
            <person name="Matin S.A."/>
            <person name="Hoque S.M.E."/>
            <person name="Islam M.K."/>
            <person name="Roy D.K."/>
            <person name="Haider R."/>
            <person name="Moosa M.M."/>
            <person name="Elias S.M."/>
            <person name="Hasan A.M."/>
            <person name="Jahan S."/>
            <person name="Shafiuddin M."/>
            <person name="Mahmood N."/>
            <person name="Shommy N.S."/>
        </authorList>
    </citation>
    <scope>NUCLEOTIDE SEQUENCE [LARGE SCALE GENOMIC DNA]</scope>
    <source>
        <strain evidence="36">cv. O-4</strain>
    </source>
</reference>
<evidence type="ECO:0000256" key="16">
    <source>
        <dbReference type="ARBA" id="ARBA00022801"/>
    </source>
</evidence>
<dbReference type="GO" id="GO:0004650">
    <property type="term" value="F:polygalacturonase activity"/>
    <property type="evidence" value="ECO:0007669"/>
    <property type="project" value="UniProtKB-EC"/>
</dbReference>
<keyword evidence="23 30" id="KW-0961">Cell wall biogenesis/degradation</keyword>
<name>A0A1R3HMF2_9ROSI</name>
<evidence type="ECO:0000256" key="7">
    <source>
        <dbReference type="ARBA" id="ARBA00022475"/>
    </source>
</evidence>
<feature type="region of interest" description="Disordered" evidence="32">
    <location>
        <begin position="1077"/>
        <end position="1102"/>
    </location>
</feature>
<feature type="active site" evidence="26">
    <location>
        <position position="1199"/>
    </location>
</feature>
<evidence type="ECO:0000256" key="25">
    <source>
        <dbReference type="ARBA" id="ARBA00048682"/>
    </source>
</evidence>
<feature type="transmembrane region" description="Helical" evidence="30">
    <location>
        <begin position="1426"/>
        <end position="1448"/>
    </location>
</feature>
<comment type="catalytic activity">
    <reaction evidence="25 30">
        <text>[(1-&gt;4)-beta-D-glucosyl](n) + UDP-alpha-D-glucose = [(1-&gt;4)-beta-D-glucosyl](n+1) + UDP + H(+)</text>
        <dbReference type="Rhea" id="RHEA:19929"/>
        <dbReference type="Rhea" id="RHEA-COMP:10033"/>
        <dbReference type="Rhea" id="RHEA-COMP:10034"/>
        <dbReference type="ChEBI" id="CHEBI:15378"/>
        <dbReference type="ChEBI" id="CHEBI:18246"/>
        <dbReference type="ChEBI" id="CHEBI:58223"/>
        <dbReference type="ChEBI" id="CHEBI:58885"/>
        <dbReference type="EC" id="2.4.1.12"/>
    </reaction>
</comment>
<evidence type="ECO:0000256" key="32">
    <source>
        <dbReference type="SAM" id="MobiDB-lite"/>
    </source>
</evidence>
<dbReference type="CDD" id="cd16617">
    <property type="entry name" value="mRING-HC-C4C4_CesA"/>
    <property type="match status" value="1"/>
</dbReference>
<dbReference type="InterPro" id="IPR029044">
    <property type="entry name" value="Nucleotide-diphossugar_trans"/>
</dbReference>
<evidence type="ECO:0000256" key="30">
    <source>
        <dbReference type="RuleBase" id="RU361116"/>
    </source>
</evidence>
<dbReference type="GO" id="GO:0010047">
    <property type="term" value="P:fruit dehiscence"/>
    <property type="evidence" value="ECO:0007669"/>
    <property type="project" value="UniProtKB-ARBA"/>
</dbReference>
<dbReference type="InterPro" id="IPR013083">
    <property type="entry name" value="Znf_RING/FYVE/PHD"/>
</dbReference>
<feature type="transmembrane region" description="Helical" evidence="30">
    <location>
        <begin position="1309"/>
        <end position="1327"/>
    </location>
</feature>
<dbReference type="EC" id="3.2.1.-" evidence="31"/>
<dbReference type="SUPFAM" id="SSF51126">
    <property type="entry name" value="Pectin lyase-like"/>
    <property type="match status" value="1"/>
</dbReference>
<dbReference type="STRING" id="93759.A0A1R3HMF2"/>
<dbReference type="OrthoDB" id="72851at2759"/>
<keyword evidence="14 33" id="KW-0732">Signal</keyword>
<keyword evidence="21" id="KW-0464">Manganese</keyword>
<comment type="cofactor">
    <cofactor evidence="30">
        <name>Zn(2+)</name>
        <dbReference type="ChEBI" id="CHEBI:29105"/>
    </cofactor>
    <text evidence="30">Binds 2 Zn(2+) ions per subunit.</text>
</comment>
<feature type="binding site" evidence="27">
    <location>
        <position position="776"/>
    </location>
    <ligand>
        <name>UDP-alpha-D-glucose</name>
        <dbReference type="ChEBI" id="CHEBI:58885"/>
    </ligand>
</feature>
<keyword evidence="17 30" id="KW-0862">Zinc</keyword>
<dbReference type="EC" id="2.4.1.12" evidence="30"/>
<evidence type="ECO:0000256" key="11">
    <source>
        <dbReference type="ARBA" id="ARBA00022679"/>
    </source>
</evidence>
<feature type="binding site" evidence="27">
    <location>
        <position position="782"/>
    </location>
    <ligand>
        <name>UDP-alpha-D-glucose</name>
        <dbReference type="ChEBI" id="CHEBI:58885"/>
    </ligand>
</feature>
<dbReference type="Pfam" id="PF14569">
    <property type="entry name" value="zf-UDP"/>
    <property type="match status" value="1"/>
</dbReference>
<evidence type="ECO:0000256" key="9">
    <source>
        <dbReference type="ARBA" id="ARBA00022525"/>
    </source>
</evidence>
<feature type="active site" evidence="29">
    <location>
        <position position="277"/>
    </location>
</feature>
<comment type="similarity">
    <text evidence="6 31">Belongs to the glycosyl hydrolase 28 family.</text>
</comment>
<evidence type="ECO:0000256" key="15">
    <source>
        <dbReference type="ARBA" id="ARBA00022771"/>
    </source>
</evidence>
<dbReference type="Gene3D" id="3.30.40.10">
    <property type="entry name" value="Zinc/RING finger domain, C3HC4 (zinc finger)"/>
    <property type="match status" value="1"/>
</dbReference>
<evidence type="ECO:0000256" key="19">
    <source>
        <dbReference type="ARBA" id="ARBA00022989"/>
    </source>
</evidence>
<keyword evidence="15 30" id="KW-0863">Zinc-finger</keyword>
<sequence length="1499" mass="165289">MANLSVSSFIIFCLLFFTATSHFRQVSAIDDNIGAPDANNVAAPDVNGGEQDDCPHSIVISVDEFGAKADGTPDNEAFEKAWEEACSSDEGVAIVVPEQKTYRLKPITFTGPCKSSISIEIYGTIEASDDPSDYDQDLKHWIVFDKVDDLLVEGGGTLKGNGKIWWDNSCKKNKDKPCTGAPTALTFNENKNLVVNDLKIQDSQKMHLSFDSCENVQAYNLVVTAPEDSPNTDGIHITGTKNILVADSTVGTGDDCVSIVSGSENVQIRNIVCGPGHGISIGSLGKGNSEAHVSKVIVDGATISETTNGLRIKTWQGGSGSVEGIIFQDVQMNDVKNPIIIYQNYCDQDSPCEEQDSAVQVKNVAYKNIFGTSKTKVAIMFDCSKSYPCEGITMENVKLHGAGNEAATATCNNVQATILGDVSPEFGFEDPMDSAADSVPKSVKIGGQVCQICSDNVGLTSDGVPFVACDVCAFPVCRPCYEYERKDGTQSCPQCKTKYKRHKGSPPIGGEEVEDAGANNVGNNSNHTSGIQVEKHKKAERTLSWDTNYSRGEDMAPPNYDKEVPLNHIPYLTNGSTVSGELSAASPARISMASPDSGIRGKGNIRLVDPAREFGSGFGNVAWKERIDGWKIKPEKNAVPMSVSNAPSEGRGGGDYDASTDVVMDDSILNDEARQPLSRKVSIPSSRINPYRMVIVLRLIILSIFLHYRITNPVPNAYALWLISVICEIWFAFSWILDQFPKWLPVNRETYLDRLALRYDREGEPSQLAAVDIFVSTVDPLKEPPLVTANTVLSILAVDYPVDKVSCYVSDDGAAMLTFEALSETSEFARKWVPFCKKYNIEPRAPEWYFSQKIDYLKDKVEPAFVKERRAMKREYEEFKVRINGLVAKAQKVPDEGWVMQDGTPWPGNNTRDHPGMIQVFLGHSGGLDSDGNELPRLVYVSREKRPGFQHHKKAGAMNALVRVSAVLTNGPFLLNLDCDHYINNSRALREAMCFMMDPNLGKSVCYVQFPQRFDGIDRNDRYANRNTVFFDINLRGLDGIQGPVYVGTGCVFNRTALYGYEPPLKPKHKKPGLFSSCFGGSRKKSSKSSKKDSSKKKSGKNVNSTVPIYNLEDIEEGVEGAGFNDENALLMSQMTLEKRFGQSAVFVASTLMENGGVPQSATPESLLKEAIHVISCGYEDKSDWGSEIGWIYGSVTEDILTGFKMHARGWRSIYCMPKRPAFKGSAPINLSDRLNQVLRWALGSVEILFSRHCPIWYGYGGRLKWLERFAYINTTIYPITAIPLLAYCTLPAVCLLTGKFIIPQISNIASIWFISLFLSIFATGILEMRWSGVGIDEWWRNEQFWVIGGVSAHLFAVFQGLLKVLAGIDTNFTVTSKASDEDGDFAELYLFKWTTLLIPPTTLLIINLVGVVAGVSYAINSGYQSWGPLFGKLFFAFWVIIHLYPFLKGLMGRQNRMPTIVVVWAILLASIFSLLWVRIDPFTTQVTGPDVEQCGINC</sequence>
<dbReference type="GO" id="GO:0016760">
    <property type="term" value="F:cellulose synthase (UDP-forming) activity"/>
    <property type="evidence" value="ECO:0007669"/>
    <property type="project" value="UniProtKB-EC"/>
</dbReference>
<dbReference type="SUPFAM" id="SSF57850">
    <property type="entry name" value="RING/U-box"/>
    <property type="match status" value="1"/>
</dbReference>
<feature type="binding site" evidence="27">
    <location>
        <position position="812"/>
    </location>
    <ligand>
        <name>UDP-alpha-D-glucose</name>
        <dbReference type="ChEBI" id="CHEBI:58885"/>
    </ligand>
</feature>
<dbReference type="PANTHER" id="PTHR13301">
    <property type="entry name" value="X-BOX TRANSCRIPTION FACTOR-RELATED"/>
    <property type="match status" value="1"/>
</dbReference>
<evidence type="ECO:0000256" key="17">
    <source>
        <dbReference type="ARBA" id="ARBA00022833"/>
    </source>
</evidence>
<feature type="transmembrane region" description="Helical" evidence="30">
    <location>
        <begin position="691"/>
        <end position="710"/>
    </location>
</feature>